<evidence type="ECO:0008006" key="6">
    <source>
        <dbReference type="Google" id="ProtNLM"/>
    </source>
</evidence>
<dbReference type="Gene3D" id="3.90.550.10">
    <property type="entry name" value="Spore Coat Polysaccharide Biosynthesis Protein SpsA, Chain A"/>
    <property type="match status" value="1"/>
</dbReference>
<accession>A0ABN4YFF2</accession>
<dbReference type="InterPro" id="IPR005907">
    <property type="entry name" value="G1P_thy_trans_s"/>
</dbReference>
<protein>
    <recommendedName>
        <fullName evidence="6">DUF3283 family protein</fullName>
    </recommendedName>
</protein>
<dbReference type="EMBL" id="CP020472">
    <property type="protein sequence ID" value="ARD21675.1"/>
    <property type="molecule type" value="Genomic_DNA"/>
</dbReference>
<dbReference type="Proteomes" id="UP000191820">
    <property type="component" value="Chromosome"/>
</dbReference>
<sequence>MEAIFVHALEKRQGLKVACLEEIAFINNWIDTSVLKQQAQRHQQTAYGDYLFQLAKESDDEGY</sequence>
<keyword evidence="5" id="KW-1185">Reference proteome</keyword>
<name>A0ABN4YFF2_9GAMM</name>
<gene>
    <name evidence="4" type="ORF">SJ2017_1351</name>
</gene>
<evidence type="ECO:0000256" key="2">
    <source>
        <dbReference type="ARBA" id="ARBA00022695"/>
    </source>
</evidence>
<dbReference type="PANTHER" id="PTHR43532:SF1">
    <property type="entry name" value="GLUCOSE-1-PHOSPHATE THYMIDYLYLTRANSFERASE 1"/>
    <property type="match status" value="1"/>
</dbReference>
<evidence type="ECO:0000256" key="3">
    <source>
        <dbReference type="ARBA" id="ARBA00022842"/>
    </source>
</evidence>
<evidence type="ECO:0000313" key="4">
    <source>
        <dbReference type="EMBL" id="ARD21675.1"/>
    </source>
</evidence>
<proteinExistence type="predicted"/>
<keyword evidence="3" id="KW-0460">Magnesium</keyword>
<evidence type="ECO:0000256" key="1">
    <source>
        <dbReference type="ARBA" id="ARBA00022679"/>
    </source>
</evidence>
<evidence type="ECO:0000313" key="5">
    <source>
        <dbReference type="Proteomes" id="UP000191820"/>
    </source>
</evidence>
<reference evidence="4 5" key="1">
    <citation type="submission" date="2017-03" db="EMBL/GenBank/DDBJ databases">
        <title>Genome sequencing of Shewanella japonica KCTC 22435.</title>
        <authorList>
            <person name="Kim K.M."/>
        </authorList>
    </citation>
    <scope>NUCLEOTIDE SEQUENCE [LARGE SCALE GENOMIC DNA]</scope>
    <source>
        <strain evidence="4 5">KCTC 22435</strain>
    </source>
</reference>
<keyword evidence="2" id="KW-0548">Nucleotidyltransferase</keyword>
<dbReference type="InterPro" id="IPR029044">
    <property type="entry name" value="Nucleotide-diphossugar_trans"/>
</dbReference>
<dbReference type="PANTHER" id="PTHR43532">
    <property type="entry name" value="GLUCOSE-1-PHOSPHATE THYMIDYLYLTRANSFERASE"/>
    <property type="match status" value="1"/>
</dbReference>
<dbReference type="RefSeq" id="WP_080915283.1">
    <property type="nucleotide sequence ID" value="NZ_CP020472.1"/>
</dbReference>
<keyword evidence="1" id="KW-0808">Transferase</keyword>
<organism evidence="4 5">
    <name type="scientific">Shewanella japonica</name>
    <dbReference type="NCBI Taxonomy" id="93973"/>
    <lineage>
        <taxon>Bacteria</taxon>
        <taxon>Pseudomonadati</taxon>
        <taxon>Pseudomonadota</taxon>
        <taxon>Gammaproteobacteria</taxon>
        <taxon>Alteromonadales</taxon>
        <taxon>Shewanellaceae</taxon>
        <taxon>Shewanella</taxon>
    </lineage>
</organism>